<evidence type="ECO:0000313" key="2">
    <source>
        <dbReference type="EMBL" id="SBT58523.1"/>
    </source>
</evidence>
<keyword evidence="1" id="KW-0812">Transmembrane</keyword>
<accession>A0A1A9AQN1</accession>
<keyword evidence="1" id="KW-0472">Membrane</keyword>
<dbReference type="Pfam" id="PF05795">
    <property type="entry name" value="Plasmodium_Vir"/>
    <property type="match status" value="1"/>
</dbReference>
<proteinExistence type="predicted"/>
<keyword evidence="1" id="KW-1133">Transmembrane helix</keyword>
<dbReference type="InterPro" id="IPR008780">
    <property type="entry name" value="Plasmodium_Vir"/>
</dbReference>
<dbReference type="EMBL" id="FLRD01001914">
    <property type="protein sequence ID" value="SBT58523.1"/>
    <property type="molecule type" value="Genomic_DNA"/>
</dbReference>
<reference evidence="3" key="1">
    <citation type="submission" date="2016-05" db="EMBL/GenBank/DDBJ databases">
        <authorList>
            <person name="Naeem Raeece"/>
        </authorList>
    </citation>
    <scope>NUCLEOTIDE SEQUENCE [LARGE SCALE GENOMIC DNA]</scope>
</reference>
<organism evidence="2 3">
    <name type="scientific">Plasmodium ovale wallikeri</name>
    <dbReference type="NCBI Taxonomy" id="864142"/>
    <lineage>
        <taxon>Eukaryota</taxon>
        <taxon>Sar</taxon>
        <taxon>Alveolata</taxon>
        <taxon>Apicomplexa</taxon>
        <taxon>Aconoidasida</taxon>
        <taxon>Haemosporida</taxon>
        <taxon>Plasmodiidae</taxon>
        <taxon>Plasmodium</taxon>
        <taxon>Plasmodium (Plasmodium)</taxon>
    </lineage>
</organism>
<protein>
    <submittedName>
        <fullName evidence="2">PIR Superfamily Protein</fullName>
    </submittedName>
</protein>
<feature type="transmembrane region" description="Helical" evidence="1">
    <location>
        <begin position="221"/>
        <end position="243"/>
    </location>
</feature>
<sequence>MSYDIQETIYDFASLHEKYKDIFDSPTESEMGLSKEFCNNIIKDNLNYNVNDNFADQCAKGIIYVNALTEKPTSVDVTTECKYLSYRLYDEVNNHKNGDNTTLKLYNALFSGYDVYSDRNICNIFTDYINDDIYQKIEKLIELYTNFKRFQTSQKTSSDYCSYAQKCSNSHEILIMKFCLDENNSFCEELEKFKEKYDSGVKSVNCPNIPKSLTSIKRYNIGAITSITISLILVIPFATFFLLKFTPFGSWLHPIIKKKKKEWKNLNKGVEIFLDDSEGENSNRKDSIYHISYII</sequence>
<dbReference type="Proteomes" id="UP000078555">
    <property type="component" value="Unassembled WGS sequence"/>
</dbReference>
<evidence type="ECO:0000313" key="3">
    <source>
        <dbReference type="Proteomes" id="UP000078555"/>
    </source>
</evidence>
<keyword evidence="3" id="KW-1185">Reference proteome</keyword>
<dbReference type="AlphaFoldDB" id="A0A1A9AQN1"/>
<name>A0A1A9AQN1_PLAOA</name>
<evidence type="ECO:0000256" key="1">
    <source>
        <dbReference type="SAM" id="Phobius"/>
    </source>
</evidence>
<gene>
    <name evidence="2" type="ORF">POVWA1_088290</name>
</gene>